<evidence type="ECO:0000259" key="1">
    <source>
        <dbReference type="Pfam" id="PF01266"/>
    </source>
</evidence>
<name>A0A1K1PUF0_9BACT</name>
<dbReference type="Gene3D" id="3.50.50.60">
    <property type="entry name" value="FAD/NAD(P)-binding domain"/>
    <property type="match status" value="1"/>
</dbReference>
<protein>
    <submittedName>
        <fullName evidence="3">FAD-dependent oxidoreductase</fullName>
        <ecNumber evidence="3">1.-.-.-</ecNumber>
    </submittedName>
    <submittedName>
        <fullName evidence="2">Glycine/D-amino acid oxidase</fullName>
    </submittedName>
</protein>
<organism evidence="2 4">
    <name type="scientific">Chitinophaga sancti</name>
    <dbReference type="NCBI Taxonomy" id="1004"/>
    <lineage>
        <taxon>Bacteria</taxon>
        <taxon>Pseudomonadati</taxon>
        <taxon>Bacteroidota</taxon>
        <taxon>Chitinophagia</taxon>
        <taxon>Chitinophagales</taxon>
        <taxon>Chitinophagaceae</taxon>
        <taxon>Chitinophaga</taxon>
    </lineage>
</organism>
<dbReference type="EC" id="1.-.-.-" evidence="3"/>
<dbReference type="GO" id="GO:0016491">
    <property type="term" value="F:oxidoreductase activity"/>
    <property type="evidence" value="ECO:0007669"/>
    <property type="project" value="UniProtKB-KW"/>
</dbReference>
<dbReference type="SUPFAM" id="SSF51905">
    <property type="entry name" value="FAD/NAD(P)-binding domain"/>
    <property type="match status" value="1"/>
</dbReference>
<reference evidence="3 5" key="2">
    <citation type="submission" date="2023-11" db="EMBL/GenBank/DDBJ databases">
        <title>MicrobeMod: A computational toolkit for identifying prokaryotic methylation and restriction-modification with nanopore sequencing.</title>
        <authorList>
            <person name="Crits-Christoph A."/>
            <person name="Kang S.C."/>
            <person name="Lee H."/>
            <person name="Ostrov N."/>
        </authorList>
    </citation>
    <scope>NUCLEOTIDE SEQUENCE [LARGE SCALE GENOMIC DNA]</scope>
    <source>
        <strain evidence="3 5">ATCC 23090</strain>
    </source>
</reference>
<keyword evidence="5" id="KW-1185">Reference proteome</keyword>
<dbReference type="PANTHER" id="PTHR13847:SF281">
    <property type="entry name" value="FAD DEPENDENT OXIDOREDUCTASE DOMAIN-CONTAINING PROTEIN"/>
    <property type="match status" value="1"/>
</dbReference>
<dbReference type="Proteomes" id="UP000183788">
    <property type="component" value="Unassembled WGS sequence"/>
</dbReference>
<dbReference type="STRING" id="1004.SAMN05661012_02246"/>
<evidence type="ECO:0000313" key="4">
    <source>
        <dbReference type="Proteomes" id="UP000183788"/>
    </source>
</evidence>
<dbReference type="Gene3D" id="3.30.9.10">
    <property type="entry name" value="D-Amino Acid Oxidase, subunit A, domain 2"/>
    <property type="match status" value="1"/>
</dbReference>
<dbReference type="PANTHER" id="PTHR13847">
    <property type="entry name" value="SARCOSINE DEHYDROGENASE-RELATED"/>
    <property type="match status" value="1"/>
</dbReference>
<dbReference type="OrthoDB" id="1491488at2"/>
<dbReference type="EMBL" id="FPIZ01000006">
    <property type="protein sequence ID" value="SFW51193.1"/>
    <property type="molecule type" value="Genomic_DNA"/>
</dbReference>
<evidence type="ECO:0000313" key="2">
    <source>
        <dbReference type="EMBL" id="SFW51193.1"/>
    </source>
</evidence>
<dbReference type="EMBL" id="CP140154">
    <property type="protein sequence ID" value="WQG92819.1"/>
    <property type="molecule type" value="Genomic_DNA"/>
</dbReference>
<evidence type="ECO:0000313" key="3">
    <source>
        <dbReference type="EMBL" id="WQG92819.1"/>
    </source>
</evidence>
<dbReference type="InterPro" id="IPR036188">
    <property type="entry name" value="FAD/NAD-bd_sf"/>
</dbReference>
<evidence type="ECO:0000313" key="5">
    <source>
        <dbReference type="Proteomes" id="UP001326715"/>
    </source>
</evidence>
<dbReference type="RefSeq" id="WP_072359930.1">
    <property type="nucleotide sequence ID" value="NZ_CP139972.1"/>
</dbReference>
<dbReference type="GO" id="GO:0005737">
    <property type="term" value="C:cytoplasm"/>
    <property type="evidence" value="ECO:0007669"/>
    <property type="project" value="TreeGrafter"/>
</dbReference>
<reference evidence="2 4" key="1">
    <citation type="submission" date="2016-11" db="EMBL/GenBank/DDBJ databases">
        <authorList>
            <person name="Jaros S."/>
            <person name="Januszkiewicz K."/>
            <person name="Wedrychowicz H."/>
        </authorList>
    </citation>
    <scope>NUCLEOTIDE SEQUENCE [LARGE SCALE GENOMIC DNA]</scope>
    <source>
        <strain evidence="2 4">DSM 784</strain>
    </source>
</reference>
<keyword evidence="3" id="KW-0560">Oxidoreductase</keyword>
<dbReference type="InterPro" id="IPR006076">
    <property type="entry name" value="FAD-dep_OxRdtase"/>
</dbReference>
<proteinExistence type="predicted"/>
<dbReference type="AlphaFoldDB" id="A0A1K1PUF0"/>
<feature type="domain" description="FAD dependent oxidoreductase" evidence="1">
    <location>
        <begin position="14"/>
        <end position="364"/>
    </location>
</feature>
<gene>
    <name evidence="2" type="ORF">SAMN05661012_02246</name>
    <name evidence="3" type="ORF">SR876_14970</name>
</gene>
<dbReference type="Pfam" id="PF01266">
    <property type="entry name" value="DAO"/>
    <property type="match status" value="1"/>
</dbReference>
<accession>A0A1K1PUF0</accession>
<sequence length="372" mass="41486">MLSYWEKQALLQYDYIIAGSGIVGLSTAISLREAQPDARVLVLEKGVLPTGASTKNAGFACIGSLTELLADLKVMSAEEVLALVALRWKGLQALRHRLGDQHIDYRENGSYELIGEQELYALSEIDGMNELMRGLLGGKAFSLAKNEFGFNDRYVKALIRNNFEGELHTGKMMRRLIDLALYYGVEIKTGCEIGHFIENDNSIRVSVGEYAFEARQLGICTNAFTKKLIPDLDLQPGRGQVLITDPIPELPFKGIYHMDEGYYYFRELEGRVLFGGGRNMDFKGEATTNFELNPNIHKELENRLRHIILPGFSFNIADRWTGIMAFGQNRQPVIRRHSARIALGVRMGGMGVAIGTAIGAQLADILLKNDHD</sequence>
<dbReference type="Proteomes" id="UP001326715">
    <property type="component" value="Chromosome"/>
</dbReference>